<dbReference type="AlphaFoldDB" id="A0A402CS63"/>
<dbReference type="InterPro" id="IPR036249">
    <property type="entry name" value="Thioredoxin-like_sf"/>
</dbReference>
<evidence type="ECO:0000313" key="1">
    <source>
        <dbReference type="EMBL" id="BDI28273.1"/>
    </source>
</evidence>
<organism evidence="1 2">
    <name type="scientific">Capsulimonas corticalis</name>
    <dbReference type="NCBI Taxonomy" id="2219043"/>
    <lineage>
        <taxon>Bacteria</taxon>
        <taxon>Bacillati</taxon>
        <taxon>Armatimonadota</taxon>
        <taxon>Armatimonadia</taxon>
        <taxon>Capsulimonadales</taxon>
        <taxon>Capsulimonadaceae</taxon>
        <taxon>Capsulimonas</taxon>
    </lineage>
</organism>
<evidence type="ECO:0000313" key="2">
    <source>
        <dbReference type="Proteomes" id="UP000287394"/>
    </source>
</evidence>
<reference evidence="1 2" key="1">
    <citation type="journal article" date="2019" name="Int. J. Syst. Evol. Microbiol.">
        <title>Capsulimonas corticalis gen. nov., sp. nov., an aerobic capsulated bacterium, of a novel bacterial order, Capsulimonadales ord. nov., of the class Armatimonadia of the phylum Armatimonadetes.</title>
        <authorList>
            <person name="Li J."/>
            <person name="Kudo C."/>
            <person name="Tonouchi A."/>
        </authorList>
    </citation>
    <scope>NUCLEOTIDE SEQUENCE [LARGE SCALE GENOMIC DNA]</scope>
    <source>
        <strain evidence="1 2">AX-7</strain>
    </source>
</reference>
<dbReference type="InterPro" id="IPR052565">
    <property type="entry name" value="Glutaredoxin-like_YDR286C"/>
</dbReference>
<proteinExistence type="predicted"/>
<dbReference type="Proteomes" id="UP000287394">
    <property type="component" value="Chromosome"/>
</dbReference>
<keyword evidence="2" id="KW-1185">Reference proteome</keyword>
<accession>A0A402CS63</accession>
<dbReference type="Pfam" id="PF05768">
    <property type="entry name" value="Glrx-like"/>
    <property type="match status" value="1"/>
</dbReference>
<dbReference type="PANTHER" id="PTHR33558:SF1">
    <property type="entry name" value="GLUTAREDOXIN-LIKE PROTEIN C5ORF63 HOMOLOG"/>
    <property type="match status" value="1"/>
</dbReference>
<dbReference type="SUPFAM" id="SSF52833">
    <property type="entry name" value="Thioredoxin-like"/>
    <property type="match status" value="1"/>
</dbReference>
<dbReference type="EMBL" id="AP025739">
    <property type="protein sequence ID" value="BDI28273.1"/>
    <property type="molecule type" value="Genomic_DNA"/>
</dbReference>
<dbReference type="RefSeq" id="WP_119320215.1">
    <property type="nucleotide sequence ID" value="NZ_AP025739.1"/>
</dbReference>
<dbReference type="Gene3D" id="3.40.30.10">
    <property type="entry name" value="Glutaredoxin"/>
    <property type="match status" value="1"/>
</dbReference>
<dbReference type="PANTHER" id="PTHR33558">
    <property type="entry name" value="GLUTAREDOXIN-LIKE PROTEIN C5ORF63 HOMOLOG"/>
    <property type="match status" value="1"/>
</dbReference>
<sequence>MSSITLYSKPGCHLCDEALDVLLAVQRDIPFTLTSVNINDDPALTAEYGEQIPVVSLDGRVLFEYEVNDARLRELLKGGE</sequence>
<gene>
    <name evidence="1" type="ORF">CCAX7_003240</name>
</gene>
<dbReference type="InterPro" id="IPR008554">
    <property type="entry name" value="Glutaredoxin-like"/>
</dbReference>
<dbReference type="OrthoDB" id="8779161at2"/>
<name>A0A402CS63_9BACT</name>
<dbReference type="KEGG" id="ccot:CCAX7_003240"/>
<dbReference type="CDD" id="cd02976">
    <property type="entry name" value="NrdH"/>
    <property type="match status" value="1"/>
</dbReference>
<protein>
    <submittedName>
        <fullName evidence="1">Glutaredoxin family protein</fullName>
    </submittedName>
</protein>